<proteinExistence type="predicted"/>
<protein>
    <submittedName>
        <fullName evidence="1">Uncharacterized protein</fullName>
    </submittedName>
</protein>
<reference evidence="1 2" key="1">
    <citation type="submission" date="2023-11" db="EMBL/GenBank/DDBJ databases">
        <authorList>
            <person name="Cook R."/>
            <person name="Crisci M."/>
            <person name="Pye H."/>
            <person name="Adriaenssens E."/>
            <person name="Santini J."/>
        </authorList>
    </citation>
    <scope>NUCLEOTIDE SEQUENCE [LARGE SCALE GENOMIC DNA]</scope>
    <source>
        <strain evidence="1">Lak_Megaphage_RVC_JS4_GC31</strain>
    </source>
</reference>
<evidence type="ECO:0000313" key="2">
    <source>
        <dbReference type="Proteomes" id="UP001349343"/>
    </source>
</evidence>
<dbReference type="Proteomes" id="UP001349343">
    <property type="component" value="Segment"/>
</dbReference>
<keyword evidence="2" id="KW-1185">Reference proteome</keyword>
<evidence type="ECO:0000313" key="1">
    <source>
        <dbReference type="EMBL" id="WQJ52870.1"/>
    </source>
</evidence>
<organism evidence="1 2">
    <name type="scientific">phage Lak_Megaphage_RVC_JS4_GC31</name>
    <dbReference type="NCBI Taxonomy" id="3109228"/>
    <lineage>
        <taxon>Viruses</taxon>
        <taxon>Duplodnaviria</taxon>
        <taxon>Heunggongvirae</taxon>
        <taxon>Uroviricota</taxon>
        <taxon>Caudoviricetes</taxon>
        <taxon>Caudoviricetes code 15 clade</taxon>
    </lineage>
</organism>
<dbReference type="EMBL" id="OR769222">
    <property type="protein sequence ID" value="WQJ52870.1"/>
    <property type="molecule type" value="Genomic_DNA"/>
</dbReference>
<name>A0ABZ0Z3Y2_9CAUD</name>
<accession>A0ABZ0Z3Y2</accession>
<sequence>MSSSLFYDCYAPYESYPNTIHIDGDKSFGELRNNDILYILIYDHKGYRFDELKVIKSWHSSHGNQYISCLRGKKKFNINFGPANCWNCGHNSKDNSIILYNGYIIGTNKESLYNYECKKLQEEFELANKQCNSILNKLKLIRSTLATKILT</sequence>